<evidence type="ECO:0000256" key="1">
    <source>
        <dbReference type="SAM" id="Phobius"/>
    </source>
</evidence>
<dbReference type="Proteomes" id="UP001519271">
    <property type="component" value="Unassembled WGS sequence"/>
</dbReference>
<gene>
    <name evidence="2" type="ORF">J2Z34_003123</name>
</gene>
<feature type="transmembrane region" description="Helical" evidence="1">
    <location>
        <begin position="24"/>
        <end position="46"/>
    </location>
</feature>
<dbReference type="EMBL" id="JAGGKC010000034">
    <property type="protein sequence ID" value="MBP1920608.1"/>
    <property type="molecule type" value="Genomic_DNA"/>
</dbReference>
<keyword evidence="1" id="KW-0812">Transmembrane</keyword>
<evidence type="ECO:0000313" key="2">
    <source>
        <dbReference type="EMBL" id="MBP1920608.1"/>
    </source>
</evidence>
<accession>A0ABS4G7R3</accession>
<keyword evidence="1" id="KW-1133">Transmembrane helix</keyword>
<protein>
    <submittedName>
        <fullName evidence="2">Uncharacterized protein</fullName>
    </submittedName>
</protein>
<organism evidence="2 3">
    <name type="scientific">Youngiibacter multivorans</name>
    <dbReference type="NCBI Taxonomy" id="937251"/>
    <lineage>
        <taxon>Bacteria</taxon>
        <taxon>Bacillati</taxon>
        <taxon>Bacillota</taxon>
        <taxon>Clostridia</taxon>
        <taxon>Eubacteriales</taxon>
        <taxon>Clostridiaceae</taxon>
        <taxon>Youngiibacter</taxon>
    </lineage>
</organism>
<sequence>MRKSCPAAAKLQGIFNLSKKYLNVYFMMIWKFQRIIANVVLWTLIFKGMDYLRKNKNSGTLTDVKLLYN</sequence>
<name>A0ABS4G7R3_9CLOT</name>
<keyword evidence="1" id="KW-0472">Membrane</keyword>
<proteinExistence type="predicted"/>
<comment type="caution">
    <text evidence="2">The sequence shown here is derived from an EMBL/GenBank/DDBJ whole genome shotgun (WGS) entry which is preliminary data.</text>
</comment>
<keyword evidence="3" id="KW-1185">Reference proteome</keyword>
<reference evidence="2 3" key="1">
    <citation type="submission" date="2021-03" db="EMBL/GenBank/DDBJ databases">
        <title>Genomic Encyclopedia of Type Strains, Phase IV (KMG-IV): sequencing the most valuable type-strain genomes for metagenomic binning, comparative biology and taxonomic classification.</title>
        <authorList>
            <person name="Goeker M."/>
        </authorList>
    </citation>
    <scope>NUCLEOTIDE SEQUENCE [LARGE SCALE GENOMIC DNA]</scope>
    <source>
        <strain evidence="2 3">DSM 6139</strain>
    </source>
</reference>
<evidence type="ECO:0000313" key="3">
    <source>
        <dbReference type="Proteomes" id="UP001519271"/>
    </source>
</evidence>